<name>A0AAX6FI39_IRIPA</name>
<evidence type="ECO:0000313" key="5">
    <source>
        <dbReference type="Proteomes" id="UP001140949"/>
    </source>
</evidence>
<dbReference type="InterPro" id="IPR002885">
    <property type="entry name" value="PPR_rpt"/>
</dbReference>
<dbReference type="Pfam" id="PF14432">
    <property type="entry name" value="DYW_deaminase"/>
    <property type="match status" value="1"/>
</dbReference>
<feature type="repeat" description="PPR" evidence="2">
    <location>
        <begin position="80"/>
        <end position="110"/>
    </location>
</feature>
<reference evidence="4" key="1">
    <citation type="journal article" date="2023" name="GigaByte">
        <title>Genome assembly of the bearded iris, Iris pallida Lam.</title>
        <authorList>
            <person name="Bruccoleri R.E."/>
            <person name="Oakeley E.J."/>
            <person name="Faust A.M.E."/>
            <person name="Altorfer M."/>
            <person name="Dessus-Babus S."/>
            <person name="Burckhardt D."/>
            <person name="Oertli M."/>
            <person name="Naumann U."/>
            <person name="Petersen F."/>
            <person name="Wong J."/>
        </authorList>
    </citation>
    <scope>NUCLEOTIDE SEQUENCE</scope>
    <source>
        <strain evidence="4">GSM-AAB239-AS_SAM_17_03QT</strain>
    </source>
</reference>
<dbReference type="PROSITE" id="PS51375">
    <property type="entry name" value="PPR"/>
    <property type="match status" value="5"/>
</dbReference>
<feature type="repeat" description="PPR" evidence="2">
    <location>
        <begin position="247"/>
        <end position="281"/>
    </location>
</feature>
<dbReference type="InterPro" id="IPR046848">
    <property type="entry name" value="E_motif"/>
</dbReference>
<feature type="repeat" description="PPR" evidence="2">
    <location>
        <begin position="216"/>
        <end position="246"/>
    </location>
</feature>
<dbReference type="Proteomes" id="UP001140949">
    <property type="component" value="Unassembled WGS sequence"/>
</dbReference>
<keyword evidence="5" id="KW-1185">Reference proteome</keyword>
<proteinExistence type="predicted"/>
<accession>A0AAX6FI39</accession>
<dbReference type="Pfam" id="PF20431">
    <property type="entry name" value="E_motif"/>
    <property type="match status" value="1"/>
</dbReference>
<dbReference type="PANTHER" id="PTHR47926">
    <property type="entry name" value="PENTATRICOPEPTIDE REPEAT-CONTAINING PROTEIN"/>
    <property type="match status" value="1"/>
</dbReference>
<gene>
    <name evidence="4" type="ORF">M6B38_419320</name>
</gene>
<dbReference type="GO" id="GO:0009451">
    <property type="term" value="P:RNA modification"/>
    <property type="evidence" value="ECO:0007669"/>
    <property type="project" value="InterPro"/>
</dbReference>
<dbReference type="InterPro" id="IPR011990">
    <property type="entry name" value="TPR-like_helical_dom_sf"/>
</dbReference>
<dbReference type="PANTHER" id="PTHR47926:SF541">
    <property type="entry name" value="DYW DOMAIN-CONTAINING PROTEIN"/>
    <property type="match status" value="1"/>
</dbReference>
<dbReference type="FunFam" id="1.25.40.10:FF:000677">
    <property type="entry name" value="Pentatricopeptide repeat-containing protein"/>
    <property type="match status" value="1"/>
</dbReference>
<dbReference type="Pfam" id="PF01535">
    <property type="entry name" value="PPR"/>
    <property type="match status" value="5"/>
</dbReference>
<feature type="repeat" description="PPR" evidence="2">
    <location>
        <begin position="348"/>
        <end position="382"/>
    </location>
</feature>
<dbReference type="NCBIfam" id="TIGR00756">
    <property type="entry name" value="PPR"/>
    <property type="match status" value="5"/>
</dbReference>
<dbReference type="InterPro" id="IPR032867">
    <property type="entry name" value="DYW_dom"/>
</dbReference>
<reference evidence="4" key="2">
    <citation type="submission" date="2023-04" db="EMBL/GenBank/DDBJ databases">
        <authorList>
            <person name="Bruccoleri R.E."/>
            <person name="Oakeley E.J."/>
            <person name="Faust A.-M."/>
            <person name="Dessus-Babus S."/>
            <person name="Altorfer M."/>
            <person name="Burckhardt D."/>
            <person name="Oertli M."/>
            <person name="Naumann U."/>
            <person name="Petersen F."/>
            <person name="Wong J."/>
        </authorList>
    </citation>
    <scope>NUCLEOTIDE SEQUENCE</scope>
    <source>
        <strain evidence="4">GSM-AAB239-AS_SAM_17_03QT</strain>
        <tissue evidence="4">Leaf</tissue>
    </source>
</reference>
<dbReference type="GO" id="GO:0008270">
    <property type="term" value="F:zinc ion binding"/>
    <property type="evidence" value="ECO:0007669"/>
    <property type="project" value="InterPro"/>
</dbReference>
<protein>
    <submittedName>
        <fullName evidence="4">Pentatricopeptide repeat-containing protein-like</fullName>
    </submittedName>
</protein>
<evidence type="ECO:0000256" key="2">
    <source>
        <dbReference type="PROSITE-ProRule" id="PRU00708"/>
    </source>
</evidence>
<dbReference type="Gene3D" id="1.25.40.10">
    <property type="entry name" value="Tetratricopeptide repeat domain"/>
    <property type="match status" value="4"/>
</dbReference>
<feature type="repeat" description="PPR" evidence="2">
    <location>
        <begin position="111"/>
        <end position="145"/>
    </location>
</feature>
<organism evidence="4 5">
    <name type="scientific">Iris pallida</name>
    <name type="common">Sweet iris</name>
    <dbReference type="NCBI Taxonomy" id="29817"/>
    <lineage>
        <taxon>Eukaryota</taxon>
        <taxon>Viridiplantae</taxon>
        <taxon>Streptophyta</taxon>
        <taxon>Embryophyta</taxon>
        <taxon>Tracheophyta</taxon>
        <taxon>Spermatophyta</taxon>
        <taxon>Magnoliopsida</taxon>
        <taxon>Liliopsida</taxon>
        <taxon>Asparagales</taxon>
        <taxon>Iridaceae</taxon>
        <taxon>Iridoideae</taxon>
        <taxon>Irideae</taxon>
        <taxon>Iris</taxon>
    </lineage>
</organism>
<comment type="caution">
    <text evidence="4">The sequence shown here is derived from an EMBL/GenBank/DDBJ whole genome shotgun (WGS) entry which is preliminary data.</text>
</comment>
<keyword evidence="1" id="KW-0677">Repeat</keyword>
<dbReference type="InterPro" id="IPR046960">
    <property type="entry name" value="PPR_At4g14850-like_plant"/>
</dbReference>
<dbReference type="Pfam" id="PF13041">
    <property type="entry name" value="PPR_2"/>
    <property type="match status" value="2"/>
</dbReference>
<dbReference type="GO" id="GO:0003723">
    <property type="term" value="F:RNA binding"/>
    <property type="evidence" value="ECO:0007669"/>
    <property type="project" value="InterPro"/>
</dbReference>
<evidence type="ECO:0000313" key="4">
    <source>
        <dbReference type="EMBL" id="KAJ6816030.1"/>
    </source>
</evidence>
<sequence>MLANRFRPDNYTFTAILSAAATILGLHIRHCTQLHCAVLKSGAAHVVSVSNALIALYFKCDSPASAAAAREVFDGMPERDELTWTTVVVGYVRKGDIASARRVFDGMGGRFDVVWNAMISGYVHHGLFPEAFEVFRRMCWMKIPLDEFTYTSVLSACANAGLFSDGKAVQAHIIRAGPDFDPESALPVENVLVTMYAKCGKVDVARRIFDEIRKKDPVSWNSILSGYLNSGRIDDALAIFDGMPSRNQLAWMVMIAGFVHNGLPEEGLKLFNRMRAEGVEPCDYTCAGAITACSELGALEHGRQLHSQLLRLGYESSNSAGNALVTMYAKCGTVEDAHLVFLVMPNIDPVSWNSMIAALGQHGHGAEAIGLFDSMTREGVCPDRICFLTVLSACSHAGLVDEGFRYFESMERDYGITPGEDHYARLIDLLGRAGRIAEARDVIEKMPFEPGPPIWEAILSGCRTHGNTDLGVHAADQLFRMIPENDGTYVLLSNIYAAVGKWQDVARVRKLMKDRGVKKEPGCSWIEVASKVHVFLVNDTTHPEVREVYRFLEVVGVKMRKLGYVPDTRFVLQDVEVGQKEYVLSAHSEKLAVCYGLLKLPVGATVRVLKNLRICGDCHTAVMFMSRAVGREIIVRDGKRFHHFKDGECSCGNYW</sequence>
<evidence type="ECO:0000259" key="3">
    <source>
        <dbReference type="Pfam" id="PF14432"/>
    </source>
</evidence>
<feature type="domain" description="DYW" evidence="3">
    <location>
        <begin position="563"/>
        <end position="655"/>
    </location>
</feature>
<evidence type="ECO:0000256" key="1">
    <source>
        <dbReference type="ARBA" id="ARBA00022737"/>
    </source>
</evidence>
<dbReference type="AlphaFoldDB" id="A0AAX6FI39"/>
<dbReference type="FunFam" id="1.25.40.10:FF:000566">
    <property type="entry name" value="Pentatricopeptide repeat-containing protein"/>
    <property type="match status" value="1"/>
</dbReference>
<dbReference type="EMBL" id="JANAVB010028398">
    <property type="protein sequence ID" value="KAJ6816030.1"/>
    <property type="molecule type" value="Genomic_DNA"/>
</dbReference>